<dbReference type="EMBL" id="VRLW01000001">
    <property type="protein sequence ID" value="KAA1257932.1"/>
    <property type="molecule type" value="Genomic_DNA"/>
</dbReference>
<keyword evidence="2" id="KW-0732">Signal</keyword>
<comment type="caution">
    <text evidence="3">The sequence shown here is derived from an EMBL/GenBank/DDBJ whole genome shotgun (WGS) entry which is preliminary data.</text>
</comment>
<evidence type="ECO:0000313" key="4">
    <source>
        <dbReference type="Proteomes" id="UP000322699"/>
    </source>
</evidence>
<feature type="chain" id="PRO_5022977430" description="TIGR03009 domain-containing protein" evidence="2">
    <location>
        <begin position="21"/>
        <end position="324"/>
    </location>
</feature>
<dbReference type="AlphaFoldDB" id="A0A5B1CCJ0"/>
<dbReference type="InterPro" id="IPR017461">
    <property type="entry name" value="CHP03009_planctomycetes"/>
</dbReference>
<evidence type="ECO:0008006" key="5">
    <source>
        <dbReference type="Google" id="ProtNLM"/>
    </source>
</evidence>
<evidence type="ECO:0000256" key="1">
    <source>
        <dbReference type="SAM" id="MobiDB-lite"/>
    </source>
</evidence>
<proteinExistence type="predicted"/>
<name>A0A5B1CCJ0_9BACT</name>
<accession>A0A5B1CCJ0</accession>
<dbReference type="NCBIfam" id="TIGR03009">
    <property type="entry name" value="plancto_dom_2"/>
    <property type="match status" value="1"/>
</dbReference>
<sequence precursor="true">MMRSILTSMLVFLVSSSVVAQQAGTQQAGTQQAGTQQAGTQQAAAQNGNANAAGQAPFGAISPAAQQQLDQVLQNWQNQSNGTKTLDVKFLRFHYDAASAPLGVPANKSQGIIKYAAPDRGLIRVEQIVFYAGMVAAKPDFKPAADRFGEHWVCNGKQLIEFDRNAKECRIQDLPPGMQGKNIISSPLPFVFNLDAAQLKQRYWVRQTQAPAPDVILLEVWPKRGEDRAQYKMVQVALEAKTFQPKALVMYAPNFDAKLAPVWDHYEFQEVKRNSLADNFQRFVTRNFIPEKPPSDWKILREEFAVPEEPAAQQAEGPNGPAKR</sequence>
<organism evidence="3 4">
    <name type="scientific">Rubripirellula obstinata</name>
    <dbReference type="NCBI Taxonomy" id="406547"/>
    <lineage>
        <taxon>Bacteria</taxon>
        <taxon>Pseudomonadati</taxon>
        <taxon>Planctomycetota</taxon>
        <taxon>Planctomycetia</taxon>
        <taxon>Pirellulales</taxon>
        <taxon>Pirellulaceae</taxon>
        <taxon>Rubripirellula</taxon>
    </lineage>
</organism>
<reference evidence="3 4" key="1">
    <citation type="submission" date="2019-08" db="EMBL/GenBank/DDBJ databases">
        <title>Deep-cultivation of Planctomycetes and their phenomic and genomic characterization uncovers novel biology.</title>
        <authorList>
            <person name="Wiegand S."/>
            <person name="Jogler M."/>
            <person name="Boedeker C."/>
            <person name="Pinto D."/>
            <person name="Vollmers J."/>
            <person name="Rivas-Marin E."/>
            <person name="Kohn T."/>
            <person name="Peeters S.H."/>
            <person name="Heuer A."/>
            <person name="Rast P."/>
            <person name="Oberbeckmann S."/>
            <person name="Bunk B."/>
            <person name="Jeske O."/>
            <person name="Meyerdierks A."/>
            <person name="Storesund J.E."/>
            <person name="Kallscheuer N."/>
            <person name="Luecker S."/>
            <person name="Lage O.M."/>
            <person name="Pohl T."/>
            <person name="Merkel B.J."/>
            <person name="Hornburger P."/>
            <person name="Mueller R.-W."/>
            <person name="Bruemmer F."/>
            <person name="Labrenz M."/>
            <person name="Spormann A.M."/>
            <person name="Op Den Camp H."/>
            <person name="Overmann J."/>
            <person name="Amann R."/>
            <person name="Jetten M.S.M."/>
            <person name="Mascher T."/>
            <person name="Medema M.H."/>
            <person name="Devos D.P."/>
            <person name="Kaster A.-K."/>
            <person name="Ovreas L."/>
            <person name="Rohde M."/>
            <person name="Galperin M.Y."/>
            <person name="Jogler C."/>
        </authorList>
    </citation>
    <scope>NUCLEOTIDE SEQUENCE [LARGE SCALE GENOMIC DNA]</scope>
    <source>
        <strain evidence="3 4">LF1</strain>
    </source>
</reference>
<keyword evidence="4" id="KW-1185">Reference proteome</keyword>
<evidence type="ECO:0000256" key="2">
    <source>
        <dbReference type="SAM" id="SignalP"/>
    </source>
</evidence>
<gene>
    <name evidence="3" type="ORF">LF1_04230</name>
</gene>
<evidence type="ECO:0000313" key="3">
    <source>
        <dbReference type="EMBL" id="KAA1257932.1"/>
    </source>
</evidence>
<dbReference type="Proteomes" id="UP000322699">
    <property type="component" value="Unassembled WGS sequence"/>
</dbReference>
<protein>
    <recommendedName>
        <fullName evidence="5">TIGR03009 domain-containing protein</fullName>
    </recommendedName>
</protein>
<dbReference type="Gene3D" id="2.50.20.10">
    <property type="entry name" value="Lipoprotein localisation LolA/LolB/LppX"/>
    <property type="match status" value="1"/>
</dbReference>
<feature type="region of interest" description="Disordered" evidence="1">
    <location>
        <begin position="31"/>
        <end position="51"/>
    </location>
</feature>
<feature type="signal peptide" evidence="2">
    <location>
        <begin position="1"/>
        <end position="20"/>
    </location>
</feature>
<dbReference type="OrthoDB" id="243478at2"/>